<proteinExistence type="predicted"/>
<protein>
    <submittedName>
        <fullName evidence="1">Uncharacterized protein</fullName>
    </submittedName>
</protein>
<dbReference type="AlphaFoldDB" id="A0A2P2QNJ1"/>
<organism evidence="1">
    <name type="scientific">Rhizophora mucronata</name>
    <name type="common">Asiatic mangrove</name>
    <dbReference type="NCBI Taxonomy" id="61149"/>
    <lineage>
        <taxon>Eukaryota</taxon>
        <taxon>Viridiplantae</taxon>
        <taxon>Streptophyta</taxon>
        <taxon>Embryophyta</taxon>
        <taxon>Tracheophyta</taxon>
        <taxon>Spermatophyta</taxon>
        <taxon>Magnoliopsida</taxon>
        <taxon>eudicotyledons</taxon>
        <taxon>Gunneridae</taxon>
        <taxon>Pentapetalae</taxon>
        <taxon>rosids</taxon>
        <taxon>fabids</taxon>
        <taxon>Malpighiales</taxon>
        <taxon>Rhizophoraceae</taxon>
        <taxon>Rhizophora</taxon>
    </lineage>
</organism>
<name>A0A2P2QNJ1_RHIMU</name>
<accession>A0A2P2QNJ1</accession>
<reference evidence="1" key="1">
    <citation type="submission" date="2018-02" db="EMBL/GenBank/DDBJ databases">
        <title>Rhizophora mucronata_Transcriptome.</title>
        <authorList>
            <person name="Meera S.P."/>
            <person name="Sreeshan A."/>
            <person name="Augustine A."/>
        </authorList>
    </citation>
    <scope>NUCLEOTIDE SEQUENCE</scope>
    <source>
        <tissue evidence="1">Leaf</tissue>
    </source>
</reference>
<evidence type="ECO:0000313" key="1">
    <source>
        <dbReference type="EMBL" id="MBX68582.1"/>
    </source>
</evidence>
<sequence length="19" mass="2219">MVLDSISENSTSERHRETK</sequence>
<dbReference type="EMBL" id="GGEC01088098">
    <property type="protein sequence ID" value="MBX68582.1"/>
    <property type="molecule type" value="Transcribed_RNA"/>
</dbReference>